<feature type="signal peptide" evidence="1">
    <location>
        <begin position="1"/>
        <end position="27"/>
    </location>
</feature>
<keyword evidence="1" id="KW-0732">Signal</keyword>
<proteinExistence type="predicted"/>
<organism evidence="2 3">
    <name type="scientific">Acidiphilium acidophilum</name>
    <name type="common">Thiobacillus acidophilus</name>
    <dbReference type="NCBI Taxonomy" id="76588"/>
    <lineage>
        <taxon>Bacteria</taxon>
        <taxon>Pseudomonadati</taxon>
        <taxon>Pseudomonadota</taxon>
        <taxon>Alphaproteobacteria</taxon>
        <taxon>Acetobacterales</taxon>
        <taxon>Acidocellaceae</taxon>
        <taxon>Acidiphilium</taxon>
    </lineage>
</organism>
<accession>A0AAW9DLX9</accession>
<dbReference type="AlphaFoldDB" id="A0AAW9DLX9"/>
<feature type="chain" id="PRO_5043667618" evidence="1">
    <location>
        <begin position="28"/>
        <end position="100"/>
    </location>
</feature>
<protein>
    <submittedName>
        <fullName evidence="2">Uncharacterized protein</fullName>
    </submittedName>
</protein>
<evidence type="ECO:0000313" key="2">
    <source>
        <dbReference type="EMBL" id="MDX5929478.1"/>
    </source>
</evidence>
<evidence type="ECO:0000313" key="3">
    <source>
        <dbReference type="Proteomes" id="UP001279553"/>
    </source>
</evidence>
<gene>
    <name evidence="2" type="ORF">SIL87_01680</name>
</gene>
<dbReference type="EMBL" id="JAWXYB010000006">
    <property type="protein sequence ID" value="MDX5929478.1"/>
    <property type="molecule type" value="Genomic_DNA"/>
</dbReference>
<dbReference type="RefSeq" id="WP_319612549.1">
    <property type="nucleotide sequence ID" value="NZ_JAWXYB010000006.1"/>
</dbReference>
<dbReference type="Proteomes" id="UP001279553">
    <property type="component" value="Unassembled WGS sequence"/>
</dbReference>
<reference evidence="2 3" key="1">
    <citation type="submission" date="2023-11" db="EMBL/GenBank/DDBJ databases">
        <title>MicrobeMod: A computational toolkit for identifying prokaryotic methylation and restriction-modification with nanopore sequencing.</title>
        <authorList>
            <person name="Crits-Christoph A."/>
            <person name="Kang S.C."/>
            <person name="Lee H."/>
            <person name="Ostrov N."/>
        </authorList>
    </citation>
    <scope>NUCLEOTIDE SEQUENCE [LARGE SCALE GENOMIC DNA]</scope>
    <source>
        <strain evidence="2 3">DSMZ 700</strain>
    </source>
</reference>
<comment type="caution">
    <text evidence="2">The sequence shown here is derived from an EMBL/GenBank/DDBJ whole genome shotgun (WGS) entry which is preliminary data.</text>
</comment>
<keyword evidence="3" id="KW-1185">Reference proteome</keyword>
<name>A0AAW9DLX9_ACIAO</name>
<sequence>MNQRHLLFIGVFFVAVWILSLPGAAHAATPPAGSYAAGLAPADVMNQIINVYKQAAAPMAQRLEQLAEDLFFVLAAIEVAWSASRLVLGPTGFTDLIELR</sequence>
<evidence type="ECO:0000256" key="1">
    <source>
        <dbReference type="SAM" id="SignalP"/>
    </source>
</evidence>